<comment type="similarity">
    <text evidence="2 6">Belongs to the CTL (choline transporter-like) family.</text>
</comment>
<feature type="transmembrane region" description="Helical" evidence="6">
    <location>
        <begin position="322"/>
        <end position="353"/>
    </location>
</feature>
<reference evidence="7" key="1">
    <citation type="submission" date="2015-02" db="EMBL/GenBank/DDBJ databases">
        <title>A transcriptome of Wollemia nobilis - a relic of Gondwana.</title>
        <authorList>
            <person name="Chia J.Y."/>
            <person name="Leong Y.S."/>
            <person name="Abdul Karim S."/>
            <person name="Wan Azmi N."/>
            <person name="Hercus R."/>
            <person name="Croft L."/>
        </authorList>
    </citation>
    <scope>NUCLEOTIDE SEQUENCE</scope>
    <source>
        <strain evidence="7">MaeBrown</strain>
        <tissue evidence="7">Leaf</tissue>
    </source>
</reference>
<keyword evidence="5 6" id="KW-0472">Membrane</keyword>
<feature type="transmembrane region" description="Helical" evidence="6">
    <location>
        <begin position="405"/>
        <end position="423"/>
    </location>
</feature>
<feature type="transmembrane region" description="Helical" evidence="6">
    <location>
        <begin position="469"/>
        <end position="492"/>
    </location>
</feature>
<feature type="transmembrane region" description="Helical" evidence="6">
    <location>
        <begin position="373"/>
        <end position="393"/>
    </location>
</feature>
<dbReference type="InterPro" id="IPR007603">
    <property type="entry name" value="Choline_transptr-like"/>
</dbReference>
<feature type="transmembrane region" description="Helical" evidence="6">
    <location>
        <begin position="210"/>
        <end position="232"/>
    </location>
</feature>
<evidence type="ECO:0000256" key="1">
    <source>
        <dbReference type="ARBA" id="ARBA00004141"/>
    </source>
</evidence>
<evidence type="ECO:0000256" key="5">
    <source>
        <dbReference type="ARBA" id="ARBA00023136"/>
    </source>
</evidence>
<dbReference type="EMBL" id="GCHU01015763">
    <property type="protein sequence ID" value="JAG86348.1"/>
    <property type="molecule type" value="Transcribed_RNA"/>
</dbReference>
<comment type="function">
    <text evidence="6">Choline transporter.</text>
</comment>
<dbReference type="PANTHER" id="PTHR12385">
    <property type="entry name" value="CHOLINE TRANSPORTER-LIKE (SLC FAMILY 44)"/>
    <property type="match status" value="1"/>
</dbReference>
<accession>A0A0C9S604</accession>
<evidence type="ECO:0000256" key="3">
    <source>
        <dbReference type="ARBA" id="ARBA00022692"/>
    </source>
</evidence>
<feature type="transmembrane region" description="Helical" evidence="6">
    <location>
        <begin position="52"/>
        <end position="74"/>
    </location>
</feature>
<evidence type="ECO:0000256" key="6">
    <source>
        <dbReference type="RuleBase" id="RU368066"/>
    </source>
</evidence>
<evidence type="ECO:0000313" key="7">
    <source>
        <dbReference type="EMBL" id="JAG86348.1"/>
    </source>
</evidence>
<protein>
    <recommendedName>
        <fullName evidence="6">Choline transporter-like protein</fullName>
    </recommendedName>
</protein>
<feature type="transmembrane region" description="Helical" evidence="6">
    <location>
        <begin position="147"/>
        <end position="168"/>
    </location>
</feature>
<keyword evidence="3 6" id="KW-0812">Transmembrane</keyword>
<feature type="transmembrane region" description="Helical" evidence="6">
    <location>
        <begin position="258"/>
        <end position="285"/>
    </location>
</feature>
<evidence type="ECO:0000256" key="4">
    <source>
        <dbReference type="ARBA" id="ARBA00022989"/>
    </source>
</evidence>
<dbReference type="GO" id="GO:0022857">
    <property type="term" value="F:transmembrane transporter activity"/>
    <property type="evidence" value="ECO:0007669"/>
    <property type="project" value="UniProtKB-UniRule"/>
</dbReference>
<feature type="transmembrane region" description="Helical" evidence="6">
    <location>
        <begin position="174"/>
        <end position="198"/>
    </location>
</feature>
<proteinExistence type="inferred from homology"/>
<dbReference type="Pfam" id="PF04515">
    <property type="entry name" value="Choline_transpo"/>
    <property type="match status" value="1"/>
</dbReference>
<keyword evidence="4 6" id="KW-1133">Transmembrane helix</keyword>
<dbReference type="GO" id="GO:0005886">
    <property type="term" value="C:plasma membrane"/>
    <property type="evidence" value="ECO:0007669"/>
    <property type="project" value="UniProtKB-SubCell"/>
</dbReference>
<name>A0A0C9S604_9CONI</name>
<evidence type="ECO:0000256" key="2">
    <source>
        <dbReference type="ARBA" id="ARBA00007168"/>
    </source>
</evidence>
<organism evidence="7">
    <name type="scientific">Wollemia nobilis</name>
    <dbReference type="NCBI Taxonomy" id="56998"/>
    <lineage>
        <taxon>Eukaryota</taxon>
        <taxon>Viridiplantae</taxon>
        <taxon>Streptophyta</taxon>
        <taxon>Embryophyta</taxon>
        <taxon>Tracheophyta</taxon>
        <taxon>Spermatophyta</taxon>
        <taxon>Pinopsida</taxon>
        <taxon>Pinidae</taxon>
        <taxon>Conifers II</taxon>
        <taxon>Araucariales</taxon>
        <taxon>Araucariaceae</taxon>
        <taxon>Wollemia</taxon>
    </lineage>
</organism>
<dbReference type="AlphaFoldDB" id="A0A0C9S604"/>
<comment type="subcellular location">
    <subcellularLocation>
        <location evidence="6">Cell membrane</location>
        <topology evidence="6">Multi-pass membrane protein</topology>
    </subcellularLocation>
    <subcellularLocation>
        <location evidence="1">Membrane</location>
        <topology evidence="1">Multi-pass membrane protein</topology>
    </subcellularLocation>
</comment>
<sequence>MGSNGGGSGASEAYIESSEPLLGKSGQQEEDISSQNYGPIGYNHGRRYIQDIPFLIVFIILVLLTFAFGIFSIARHNSNYGSVGSYVYDRNSTTCTKKSSLATRDRVLGLGFEQGFRTAWHAGYQRVAYYPSLVMVGSTRHLLRDTVWTLVITLILSIPMISGLLWLLRTYTKQIVYACLPFFVLLPIFINVFWFVACTMSKDCRETINLALRIFILIFIFLLIGIIVWIIVANWNRIELTIRILRTGSEGLASNVRLLVVLPSLTIALFVFFVPIIVFLSYAGLNGKIVPNPKVVESGYACGGTTGVECCLWKEDRWVPAYFALAIITMIWSATTMMEAHVYIISGTLAQWYFHKSSSAPPRSIRSSVRNAFGPSFGTVCVSGLVFGVVRIVRAAIDSARRGQEGIVFVILRCCVRFVLFAFEFVNKFTINFAAITGESYCSSARMSYELLRRNLLSAAVVEAISTRILYGILFVVTVVYAIVVCAILKAATSLGGDAYFVTVFAWVLLFLILLFFVHILDDVVDTVYICYAMDKDRRDLSRPEIHDVYSRLPVSRDDTFFPYSNAEA</sequence>
<feature type="transmembrane region" description="Helical" evidence="6">
    <location>
        <begin position="499"/>
        <end position="521"/>
    </location>
</feature>
<dbReference type="PANTHER" id="PTHR12385:SF98">
    <property type="entry name" value="CHOLINE TRANSPORTER-LIKE PROTEIN"/>
    <property type="match status" value="1"/>
</dbReference>